<gene>
    <name evidence="1" type="ORF">EVAR_49923_1</name>
</gene>
<comment type="caution">
    <text evidence="1">The sequence shown here is derived from an EMBL/GenBank/DDBJ whole genome shotgun (WGS) entry which is preliminary data.</text>
</comment>
<evidence type="ECO:0000313" key="2">
    <source>
        <dbReference type="Proteomes" id="UP000299102"/>
    </source>
</evidence>
<keyword evidence="2" id="KW-1185">Reference proteome</keyword>
<dbReference type="Proteomes" id="UP000299102">
    <property type="component" value="Unassembled WGS sequence"/>
</dbReference>
<dbReference type="AlphaFoldDB" id="A0A4C1Y078"/>
<evidence type="ECO:0000313" key="1">
    <source>
        <dbReference type="EMBL" id="GBP69671.1"/>
    </source>
</evidence>
<protein>
    <submittedName>
        <fullName evidence="1">Uncharacterized protein</fullName>
    </submittedName>
</protein>
<organism evidence="1 2">
    <name type="scientific">Eumeta variegata</name>
    <name type="common">Bagworm moth</name>
    <name type="synonym">Eumeta japonica</name>
    <dbReference type="NCBI Taxonomy" id="151549"/>
    <lineage>
        <taxon>Eukaryota</taxon>
        <taxon>Metazoa</taxon>
        <taxon>Ecdysozoa</taxon>
        <taxon>Arthropoda</taxon>
        <taxon>Hexapoda</taxon>
        <taxon>Insecta</taxon>
        <taxon>Pterygota</taxon>
        <taxon>Neoptera</taxon>
        <taxon>Endopterygota</taxon>
        <taxon>Lepidoptera</taxon>
        <taxon>Glossata</taxon>
        <taxon>Ditrysia</taxon>
        <taxon>Tineoidea</taxon>
        <taxon>Psychidae</taxon>
        <taxon>Oiketicinae</taxon>
        <taxon>Eumeta</taxon>
    </lineage>
</organism>
<dbReference type="EMBL" id="BGZK01001048">
    <property type="protein sequence ID" value="GBP69671.1"/>
    <property type="molecule type" value="Genomic_DNA"/>
</dbReference>
<sequence>MLRCIDSYVGAPRVCHTSSVAFASRSAVIGAVLEESRVFHYPSLGGVWGWRRWMAKFRPGNDRSKFTGRPFCILVANYLTIVEDIYCLTRSIPRSDIRYERRPPRSSAGVVRYSGGMK</sequence>
<accession>A0A4C1Y078</accession>
<reference evidence="1 2" key="1">
    <citation type="journal article" date="2019" name="Commun. Biol.">
        <title>The bagworm genome reveals a unique fibroin gene that provides high tensile strength.</title>
        <authorList>
            <person name="Kono N."/>
            <person name="Nakamura H."/>
            <person name="Ohtoshi R."/>
            <person name="Tomita M."/>
            <person name="Numata K."/>
            <person name="Arakawa K."/>
        </authorList>
    </citation>
    <scope>NUCLEOTIDE SEQUENCE [LARGE SCALE GENOMIC DNA]</scope>
</reference>
<name>A0A4C1Y078_EUMVA</name>
<proteinExistence type="predicted"/>